<organism evidence="2 3">
    <name type="scientific">Purpureocillium lilacinum</name>
    <name type="common">Paecilomyces lilacinus</name>
    <dbReference type="NCBI Taxonomy" id="33203"/>
    <lineage>
        <taxon>Eukaryota</taxon>
        <taxon>Fungi</taxon>
        <taxon>Dikarya</taxon>
        <taxon>Ascomycota</taxon>
        <taxon>Pezizomycotina</taxon>
        <taxon>Sordariomycetes</taxon>
        <taxon>Hypocreomycetidae</taxon>
        <taxon>Hypocreales</taxon>
        <taxon>Ophiocordycipitaceae</taxon>
        <taxon>Purpureocillium</taxon>
    </lineage>
</organism>
<feature type="compositionally biased region" description="Basic and acidic residues" evidence="1">
    <location>
        <begin position="236"/>
        <end position="249"/>
    </location>
</feature>
<feature type="region of interest" description="Disordered" evidence="1">
    <location>
        <begin position="225"/>
        <end position="249"/>
    </location>
</feature>
<evidence type="ECO:0000313" key="2">
    <source>
        <dbReference type="EMBL" id="KAK4081933.1"/>
    </source>
</evidence>
<evidence type="ECO:0000313" key="3">
    <source>
        <dbReference type="Proteomes" id="UP001287286"/>
    </source>
</evidence>
<feature type="region of interest" description="Disordered" evidence="1">
    <location>
        <begin position="21"/>
        <end position="48"/>
    </location>
</feature>
<evidence type="ECO:0000256" key="1">
    <source>
        <dbReference type="SAM" id="MobiDB-lite"/>
    </source>
</evidence>
<proteinExistence type="predicted"/>
<name>A0ABR0BJK6_PURLI</name>
<accession>A0ABR0BJK6</accession>
<sequence length="385" mass="40529">MACSECLNRDKVTTQSRRPLCGGCSSSLSSPSAGTHAGRGISSPGERRAMRQAAGAVVTAIGVKVVVRCRRLSQLHAPIGPDPGAYEIGALRRTWACRSAVGRSRREMTDEVQMGTVGFSGAAAQSTDVEAGALGLGVPESAGAVGFRRDGGSWLDAARGKGARAGEQYQYLHVALGTCRIARLQVDANRRERFHRGTEVASTSSPTCGAEGWKRTHGVATVEPTVSSGTAAPRGRYRDSGADRRAAEGRRSDAAACATRLGAGANGLGRAMYEYLKGATGMCAVAPESVAATLARLAAPYRTLSLCDCALTRVLSHIVLLYLEALNDSSALITGSVLQETHYALHVHVHLCGDVSTLSRQPTRPSRVRAHPPPTEVHCFAARQR</sequence>
<comment type="caution">
    <text evidence="2">The sequence shown here is derived from an EMBL/GenBank/DDBJ whole genome shotgun (WGS) entry which is preliminary data.</text>
</comment>
<dbReference type="EMBL" id="JAWRVI010000069">
    <property type="protein sequence ID" value="KAK4081933.1"/>
    <property type="molecule type" value="Genomic_DNA"/>
</dbReference>
<feature type="compositionally biased region" description="Low complexity" evidence="1">
    <location>
        <begin position="21"/>
        <end position="32"/>
    </location>
</feature>
<dbReference type="Proteomes" id="UP001287286">
    <property type="component" value="Unassembled WGS sequence"/>
</dbReference>
<keyword evidence="3" id="KW-1185">Reference proteome</keyword>
<reference evidence="2 3" key="1">
    <citation type="journal article" date="2024" name="Microbiol. Resour. Announc.">
        <title>Genome annotations for the ascomycete fungi Trichoderma harzianum, Trichoderma aggressivum, and Purpureocillium lilacinum.</title>
        <authorList>
            <person name="Beijen E.P.W."/>
            <person name="Ohm R.A."/>
        </authorList>
    </citation>
    <scope>NUCLEOTIDE SEQUENCE [LARGE SCALE GENOMIC DNA]</scope>
    <source>
        <strain evidence="2 3">CBS 150709</strain>
    </source>
</reference>
<gene>
    <name evidence="2" type="ORF">Purlil1_11434</name>
</gene>
<protein>
    <submittedName>
        <fullName evidence="2">Uncharacterized protein</fullName>
    </submittedName>
</protein>